<dbReference type="PANTHER" id="PTHR48051">
    <property type="match status" value="1"/>
</dbReference>
<accession>K3WZE1</accession>
<dbReference type="eggNOG" id="KOG0619">
    <property type="taxonomic scope" value="Eukaryota"/>
</dbReference>
<keyword evidence="3" id="KW-0175">Coiled coil</keyword>
<protein>
    <submittedName>
        <fullName evidence="5">Uncharacterized protein</fullName>
    </submittedName>
</protein>
<dbReference type="VEuPathDB" id="FungiDB:PYU1_G010320"/>
<dbReference type="InterPro" id="IPR001611">
    <property type="entry name" value="Leu-rich_rpt"/>
</dbReference>
<dbReference type="Proteomes" id="UP000019132">
    <property type="component" value="Unassembled WGS sequence"/>
</dbReference>
<reference evidence="5" key="3">
    <citation type="submission" date="2015-02" db="UniProtKB">
        <authorList>
            <consortium name="EnsemblProtists"/>
        </authorList>
    </citation>
    <scope>IDENTIFICATION</scope>
    <source>
        <strain evidence="5">DAOM BR144</strain>
    </source>
</reference>
<feature type="coiled-coil region" evidence="3">
    <location>
        <begin position="4"/>
        <end position="31"/>
    </location>
</feature>
<feature type="region of interest" description="Disordered" evidence="4">
    <location>
        <begin position="776"/>
        <end position="805"/>
    </location>
</feature>
<dbReference type="EnsemblProtists" id="PYU1_T010340">
    <property type="protein sequence ID" value="PYU1_T010340"/>
    <property type="gene ID" value="PYU1_G010320"/>
</dbReference>
<dbReference type="Gene3D" id="3.80.10.10">
    <property type="entry name" value="Ribonuclease Inhibitor"/>
    <property type="match status" value="3"/>
</dbReference>
<evidence type="ECO:0000256" key="2">
    <source>
        <dbReference type="ARBA" id="ARBA00022737"/>
    </source>
</evidence>
<name>K3WZE1_GLOUD</name>
<reference evidence="6" key="2">
    <citation type="submission" date="2010-04" db="EMBL/GenBank/DDBJ databases">
        <authorList>
            <person name="Buell R."/>
            <person name="Hamilton J."/>
            <person name="Hostetler J."/>
        </authorList>
    </citation>
    <scope>NUCLEOTIDE SEQUENCE [LARGE SCALE GENOMIC DNA]</scope>
    <source>
        <strain evidence="6">DAOM:BR144</strain>
    </source>
</reference>
<dbReference type="InterPro" id="IPR003591">
    <property type="entry name" value="Leu-rich_rpt_typical-subtyp"/>
</dbReference>
<dbReference type="SMART" id="SM00364">
    <property type="entry name" value="LRR_BAC"/>
    <property type="match status" value="11"/>
</dbReference>
<organism evidence="5 6">
    <name type="scientific">Globisporangium ultimum (strain ATCC 200006 / CBS 805.95 / DAOM BR144)</name>
    <name type="common">Pythium ultimum</name>
    <dbReference type="NCBI Taxonomy" id="431595"/>
    <lineage>
        <taxon>Eukaryota</taxon>
        <taxon>Sar</taxon>
        <taxon>Stramenopiles</taxon>
        <taxon>Oomycota</taxon>
        <taxon>Peronosporomycetes</taxon>
        <taxon>Pythiales</taxon>
        <taxon>Pythiaceae</taxon>
        <taxon>Globisporangium</taxon>
    </lineage>
</organism>
<feature type="compositionally biased region" description="Basic and acidic residues" evidence="4">
    <location>
        <begin position="794"/>
        <end position="805"/>
    </location>
</feature>
<evidence type="ECO:0000256" key="3">
    <source>
        <dbReference type="SAM" id="Coils"/>
    </source>
</evidence>
<keyword evidence="1" id="KW-0433">Leucine-rich repeat</keyword>
<dbReference type="GO" id="GO:0005737">
    <property type="term" value="C:cytoplasm"/>
    <property type="evidence" value="ECO:0007669"/>
    <property type="project" value="TreeGrafter"/>
</dbReference>
<dbReference type="HOGENOM" id="CLU_382427_0_0_1"/>
<dbReference type="Pfam" id="PF13855">
    <property type="entry name" value="LRR_8"/>
    <property type="match status" value="3"/>
</dbReference>
<sequence>MRTNEALRERQEKITRKKERVIKERQAKEERRLLHQIAIDAEKRKVHQMQAIQEHMASKMDKIVTQKAKCGDDVINLCGRRLKELPTSLFRGRDVLNTLSSLLVLDLSKNRLQNLPGEMFAHLFTLQALNLSDNELEALPAEIGEARDLQVLDLHGNQLRAVPDQIKHLHYLKVLDLAYNQLQTFGGECCDGLLALEELNLSSNRLESLSESVGSLSALQTLLLRGNPTLKVLPGALQRLGGLITWDFSACAQKRIGKDVFGPSLSNLRALTLAHNMLSSLPAGIGKVKWLQALDVKNNLLISLPPQLCELTELVVLNAKSNKLARLLQEIGCLLALESLFLSSNKLSELPPTIGLLVNLRRLDLQSNRLQNVPMEMGALAQLEELNLSWNEITALPEEIGCLASLRTVNLSHNRISHLPDAIVLWQSLETLSCNHNWLTTPLTPSLRELQTLRYIDLSQNQLTQLEPCIYELVNLEVLNLASNHITFLPKEMVAATYINLRKLDLYNNRLHALPVEMAELLPRLDVFSIERNPMKYLPEKWSDHWRLEDQYKTAFAKGYTQAEVKEWVHDQSICYPVIVSVWKQLVSSIQAGSLANDGSDSIIAGEPDVQQTMTQLGGSDAFVENVQLVMESDNSWEPRFQRIVRHYFYEFKYLGHAVVYDDMPFDERAENAAVESELHETQQRRATDAIDENNVFRAHVESSYRVDLDQVMATAIETRKRHEQKLLAELREETHQLNEIVGEKVSASLVAREERFRRQRAQFAIEMKQAAREKQDQRLARKAEMMQQVAAGDDGRQERECESR</sequence>
<dbReference type="InterPro" id="IPR032675">
    <property type="entry name" value="LRR_dom_sf"/>
</dbReference>
<evidence type="ECO:0000256" key="1">
    <source>
        <dbReference type="ARBA" id="ARBA00022614"/>
    </source>
</evidence>
<feature type="compositionally biased region" description="Basic and acidic residues" evidence="4">
    <location>
        <begin position="776"/>
        <end position="785"/>
    </location>
</feature>
<dbReference type="Pfam" id="PF00560">
    <property type="entry name" value="LRR_1"/>
    <property type="match status" value="1"/>
</dbReference>
<dbReference type="EMBL" id="GL376602">
    <property type="status" value="NOT_ANNOTATED_CDS"/>
    <property type="molecule type" value="Genomic_DNA"/>
</dbReference>
<dbReference type="PROSITE" id="PS51450">
    <property type="entry name" value="LRR"/>
    <property type="match status" value="9"/>
</dbReference>
<dbReference type="STRING" id="431595.K3WZE1"/>
<dbReference type="SUPFAM" id="SSF52058">
    <property type="entry name" value="L domain-like"/>
    <property type="match status" value="2"/>
</dbReference>
<dbReference type="InParanoid" id="K3WZE1"/>
<dbReference type="PRINTS" id="PR00019">
    <property type="entry name" value="LEURICHRPT"/>
</dbReference>
<keyword evidence="2" id="KW-0677">Repeat</keyword>
<reference evidence="6" key="1">
    <citation type="journal article" date="2010" name="Genome Biol.">
        <title>Genome sequence of the necrotrophic plant pathogen Pythium ultimum reveals original pathogenicity mechanisms and effector repertoire.</title>
        <authorList>
            <person name="Levesque C.A."/>
            <person name="Brouwer H."/>
            <person name="Cano L."/>
            <person name="Hamilton J.P."/>
            <person name="Holt C."/>
            <person name="Huitema E."/>
            <person name="Raffaele S."/>
            <person name="Robideau G.P."/>
            <person name="Thines M."/>
            <person name="Win J."/>
            <person name="Zerillo M.M."/>
            <person name="Beakes G.W."/>
            <person name="Boore J.L."/>
            <person name="Busam D."/>
            <person name="Dumas B."/>
            <person name="Ferriera S."/>
            <person name="Fuerstenberg S.I."/>
            <person name="Gachon C.M."/>
            <person name="Gaulin E."/>
            <person name="Govers F."/>
            <person name="Grenville-Briggs L."/>
            <person name="Horner N."/>
            <person name="Hostetler J."/>
            <person name="Jiang R.H."/>
            <person name="Johnson J."/>
            <person name="Krajaejun T."/>
            <person name="Lin H."/>
            <person name="Meijer H.J."/>
            <person name="Moore B."/>
            <person name="Morris P."/>
            <person name="Phuntmart V."/>
            <person name="Puiu D."/>
            <person name="Shetty J."/>
            <person name="Stajich J.E."/>
            <person name="Tripathy S."/>
            <person name="Wawra S."/>
            <person name="van West P."/>
            <person name="Whitty B.R."/>
            <person name="Coutinho P.M."/>
            <person name="Henrissat B."/>
            <person name="Martin F."/>
            <person name="Thomas P.D."/>
            <person name="Tyler B.M."/>
            <person name="De Vries R.P."/>
            <person name="Kamoun S."/>
            <person name="Yandell M."/>
            <person name="Tisserat N."/>
            <person name="Buell C.R."/>
        </authorList>
    </citation>
    <scope>NUCLEOTIDE SEQUENCE</scope>
    <source>
        <strain evidence="6">DAOM:BR144</strain>
    </source>
</reference>
<dbReference type="AlphaFoldDB" id="K3WZE1"/>
<dbReference type="PANTHER" id="PTHR48051:SF1">
    <property type="entry name" value="RAS SUPPRESSOR PROTEIN 1"/>
    <property type="match status" value="1"/>
</dbReference>
<keyword evidence="6" id="KW-1185">Reference proteome</keyword>
<dbReference type="InterPro" id="IPR050216">
    <property type="entry name" value="LRR_domain-containing"/>
</dbReference>
<evidence type="ECO:0000313" key="6">
    <source>
        <dbReference type="Proteomes" id="UP000019132"/>
    </source>
</evidence>
<dbReference type="SMART" id="SM00365">
    <property type="entry name" value="LRR_SD22"/>
    <property type="match status" value="6"/>
</dbReference>
<dbReference type="SMART" id="SM00369">
    <property type="entry name" value="LRR_TYP"/>
    <property type="match status" value="15"/>
</dbReference>
<evidence type="ECO:0000256" key="4">
    <source>
        <dbReference type="SAM" id="MobiDB-lite"/>
    </source>
</evidence>
<proteinExistence type="predicted"/>
<evidence type="ECO:0000313" key="5">
    <source>
        <dbReference type="EnsemblProtists" id="PYU1_T010340"/>
    </source>
</evidence>